<dbReference type="InterPro" id="IPR036291">
    <property type="entry name" value="NAD(P)-bd_dom_sf"/>
</dbReference>
<evidence type="ECO:0000313" key="6">
    <source>
        <dbReference type="EMBL" id="RXR24490.1"/>
    </source>
</evidence>
<keyword evidence="3" id="KW-0520">NAD</keyword>
<dbReference type="AlphaFoldDB" id="A0A4V1N322"/>
<sequence>MKPSAIRILHLDSNHPLLWEQLEAAGFLNEADYTSDKATVETKIAHYHGIVIRSRFKIDKTFLDAATQLQFIARVGAGLESIDIEYAQQKGVHLIAAPEGNRNAVGEQALGMLLSLMNQLNRADRMVRQGQWVREGNRGYELEGKTVGIIGYGNMGKSLAKKLQGFEVKVLCYDIQENVGDAFAQQVDLATLQAEADVLSLHIPWTPETDKMVNAAFIQQFAKPFWLINTSRGKNVVTADLVTALESGKILGAGLDVLEYEKLSFESLFTDDNRPEALAYLLQSEKVLLTPHIAGWTFESHQKLAQTIVDKIKMHYGLAEQIVPEQPRVTGLGGFFFKSNNPKALREWYGTHLGIPVDDYGWSFWWKDAQGQDAMTQWSPFEAGSDYFQPSEKPFMLNYRVSDLEGLLEKLAAQGVTIVGEPQSYDYGKFGWIMDPEGNKIELWEPIDSGFK</sequence>
<organism evidence="6 7">
    <name type="scientific">Flavobacterium stagni</name>
    <dbReference type="NCBI Taxonomy" id="2506421"/>
    <lineage>
        <taxon>Bacteria</taxon>
        <taxon>Pseudomonadati</taxon>
        <taxon>Bacteroidota</taxon>
        <taxon>Flavobacteriia</taxon>
        <taxon>Flavobacteriales</taxon>
        <taxon>Flavobacteriaceae</taxon>
        <taxon>Flavobacterium</taxon>
    </lineage>
</organism>
<dbReference type="CDD" id="cd12179">
    <property type="entry name" value="2-Hacid_dh_14"/>
    <property type="match status" value="1"/>
</dbReference>
<dbReference type="InterPro" id="IPR006139">
    <property type="entry name" value="D-isomer_2_OHA_DH_cat_dom"/>
</dbReference>
<evidence type="ECO:0000313" key="7">
    <source>
        <dbReference type="Proteomes" id="UP000289857"/>
    </source>
</evidence>
<dbReference type="PANTHER" id="PTHR42789">
    <property type="entry name" value="D-ISOMER SPECIFIC 2-HYDROXYACID DEHYDROGENASE FAMILY PROTEIN (AFU_ORTHOLOGUE AFUA_6G10090)"/>
    <property type="match status" value="1"/>
</dbReference>
<evidence type="ECO:0000256" key="3">
    <source>
        <dbReference type="ARBA" id="ARBA00023027"/>
    </source>
</evidence>
<dbReference type="PROSITE" id="PS51819">
    <property type="entry name" value="VOC"/>
    <property type="match status" value="1"/>
</dbReference>
<dbReference type="InterPro" id="IPR050857">
    <property type="entry name" value="D-2-hydroxyacid_DH"/>
</dbReference>
<dbReference type="PANTHER" id="PTHR42789:SF1">
    <property type="entry name" value="D-ISOMER SPECIFIC 2-HYDROXYACID DEHYDROGENASE FAMILY PROTEIN (AFU_ORTHOLOGUE AFUA_6G10090)"/>
    <property type="match status" value="1"/>
</dbReference>
<name>A0A4V1N322_9FLAO</name>
<gene>
    <name evidence="6" type="ORF">EQG61_03320</name>
</gene>
<dbReference type="Pfam" id="PF00389">
    <property type="entry name" value="2-Hacid_dh"/>
    <property type="match status" value="1"/>
</dbReference>
<feature type="domain" description="VOC" evidence="5">
    <location>
        <begin position="331"/>
        <end position="446"/>
    </location>
</feature>
<keyword evidence="7" id="KW-1185">Reference proteome</keyword>
<dbReference type="GO" id="GO:0016616">
    <property type="term" value="F:oxidoreductase activity, acting on the CH-OH group of donors, NAD or NADP as acceptor"/>
    <property type="evidence" value="ECO:0007669"/>
    <property type="project" value="InterPro"/>
</dbReference>
<dbReference type="Pfam" id="PF02826">
    <property type="entry name" value="2-Hacid_dh_C"/>
    <property type="match status" value="1"/>
</dbReference>
<evidence type="ECO:0000256" key="1">
    <source>
        <dbReference type="ARBA" id="ARBA00005854"/>
    </source>
</evidence>
<dbReference type="Gene3D" id="3.10.180.10">
    <property type="entry name" value="2,3-Dihydroxybiphenyl 1,2-Dioxygenase, domain 1"/>
    <property type="match status" value="1"/>
</dbReference>
<dbReference type="Pfam" id="PF18029">
    <property type="entry name" value="Glyoxalase_6"/>
    <property type="match status" value="1"/>
</dbReference>
<evidence type="ECO:0000256" key="2">
    <source>
        <dbReference type="ARBA" id="ARBA00023002"/>
    </source>
</evidence>
<dbReference type="SUPFAM" id="SSF51735">
    <property type="entry name" value="NAD(P)-binding Rossmann-fold domains"/>
    <property type="match status" value="1"/>
</dbReference>
<dbReference type="Gene3D" id="3.40.50.720">
    <property type="entry name" value="NAD(P)-binding Rossmann-like Domain"/>
    <property type="match status" value="2"/>
</dbReference>
<dbReference type="SUPFAM" id="SSF54593">
    <property type="entry name" value="Glyoxalase/Bleomycin resistance protein/Dihydroxybiphenyl dioxygenase"/>
    <property type="match status" value="1"/>
</dbReference>
<comment type="similarity">
    <text evidence="1 4">Belongs to the D-isomer specific 2-hydroxyacid dehydrogenase family.</text>
</comment>
<accession>A0A4V1N322</accession>
<dbReference type="Proteomes" id="UP000289857">
    <property type="component" value="Unassembled WGS sequence"/>
</dbReference>
<reference evidence="7" key="1">
    <citation type="submission" date="2019-01" db="EMBL/GenBank/DDBJ databases">
        <title>Cytophagaceae bacterium strain CAR-16.</title>
        <authorList>
            <person name="Chen W.-M."/>
        </authorList>
    </citation>
    <scope>NUCLEOTIDE SEQUENCE [LARGE SCALE GENOMIC DNA]</scope>
    <source>
        <strain evidence="7">WWJ-16</strain>
    </source>
</reference>
<protein>
    <submittedName>
        <fullName evidence="6">Hydroxyacid dehydrogenase</fullName>
    </submittedName>
</protein>
<dbReference type="EMBL" id="SBKN01000001">
    <property type="protein sequence ID" value="RXR24490.1"/>
    <property type="molecule type" value="Genomic_DNA"/>
</dbReference>
<keyword evidence="2 4" id="KW-0560">Oxidoreductase</keyword>
<comment type="caution">
    <text evidence="6">The sequence shown here is derived from an EMBL/GenBank/DDBJ whole genome shotgun (WGS) entry which is preliminary data.</text>
</comment>
<dbReference type="InterPro" id="IPR006140">
    <property type="entry name" value="D-isomer_DH_NAD-bd"/>
</dbReference>
<dbReference type="OrthoDB" id="9805416at2"/>
<proteinExistence type="inferred from homology"/>
<dbReference type="GO" id="GO:0051287">
    <property type="term" value="F:NAD binding"/>
    <property type="evidence" value="ECO:0007669"/>
    <property type="project" value="InterPro"/>
</dbReference>
<evidence type="ECO:0000259" key="5">
    <source>
        <dbReference type="PROSITE" id="PS51819"/>
    </source>
</evidence>
<dbReference type="InterPro" id="IPR037523">
    <property type="entry name" value="VOC_core"/>
</dbReference>
<dbReference type="CDD" id="cd06587">
    <property type="entry name" value="VOC"/>
    <property type="match status" value="1"/>
</dbReference>
<dbReference type="SUPFAM" id="SSF52283">
    <property type="entry name" value="Formate/glycerate dehydrogenase catalytic domain-like"/>
    <property type="match status" value="1"/>
</dbReference>
<dbReference type="InterPro" id="IPR041581">
    <property type="entry name" value="Glyoxalase_6"/>
</dbReference>
<evidence type="ECO:0000256" key="4">
    <source>
        <dbReference type="RuleBase" id="RU003719"/>
    </source>
</evidence>
<dbReference type="InterPro" id="IPR029068">
    <property type="entry name" value="Glyas_Bleomycin-R_OHBP_Dase"/>
</dbReference>